<sequence>MTTPTTDQPTDFEIRKAALGLAVDSLDVETQPSEDEVLTRAARFETYLRGSETAKPEPAEKPETRTSFPGGCGEPGCIACSPGGLMDAMFPELRRTAR</sequence>
<name>A0A1I2B8X8_9ACTN</name>
<evidence type="ECO:0000313" key="2">
    <source>
        <dbReference type="EMBL" id="SFE52662.1"/>
    </source>
</evidence>
<proteinExistence type="predicted"/>
<dbReference type="RefSeq" id="WP_093610274.1">
    <property type="nucleotide sequence ID" value="NZ_BOMT01000016.1"/>
</dbReference>
<protein>
    <submittedName>
        <fullName evidence="2">Uncharacterized protein</fullName>
    </submittedName>
</protein>
<gene>
    <name evidence="2" type="ORF">SAMN05421541_102182</name>
</gene>
<accession>A0A1I2B8X8</accession>
<reference evidence="2 3" key="1">
    <citation type="submission" date="2016-10" db="EMBL/GenBank/DDBJ databases">
        <authorList>
            <person name="de Groot N.N."/>
        </authorList>
    </citation>
    <scope>NUCLEOTIDE SEQUENCE [LARGE SCALE GENOMIC DNA]</scope>
    <source>
        <strain evidence="2 3">DSM 43019</strain>
    </source>
</reference>
<dbReference type="Proteomes" id="UP000199645">
    <property type="component" value="Unassembled WGS sequence"/>
</dbReference>
<feature type="region of interest" description="Disordered" evidence="1">
    <location>
        <begin position="49"/>
        <end position="73"/>
    </location>
</feature>
<dbReference type="STRING" id="35752.SAMN05421541_102182"/>
<evidence type="ECO:0000313" key="3">
    <source>
        <dbReference type="Proteomes" id="UP000199645"/>
    </source>
</evidence>
<keyword evidence="3" id="KW-1185">Reference proteome</keyword>
<organism evidence="2 3">
    <name type="scientific">Actinoplanes philippinensis</name>
    <dbReference type="NCBI Taxonomy" id="35752"/>
    <lineage>
        <taxon>Bacteria</taxon>
        <taxon>Bacillati</taxon>
        <taxon>Actinomycetota</taxon>
        <taxon>Actinomycetes</taxon>
        <taxon>Micromonosporales</taxon>
        <taxon>Micromonosporaceae</taxon>
        <taxon>Actinoplanes</taxon>
    </lineage>
</organism>
<evidence type="ECO:0000256" key="1">
    <source>
        <dbReference type="SAM" id="MobiDB-lite"/>
    </source>
</evidence>
<dbReference type="AlphaFoldDB" id="A0A1I2B8X8"/>
<dbReference type="EMBL" id="FONV01000002">
    <property type="protein sequence ID" value="SFE52662.1"/>
    <property type="molecule type" value="Genomic_DNA"/>
</dbReference>
<feature type="compositionally biased region" description="Basic and acidic residues" evidence="1">
    <location>
        <begin position="52"/>
        <end position="64"/>
    </location>
</feature>